<dbReference type="Gene3D" id="1.10.260.40">
    <property type="entry name" value="lambda repressor-like DNA-binding domains"/>
    <property type="match status" value="1"/>
</dbReference>
<dbReference type="InterPro" id="IPR010982">
    <property type="entry name" value="Lambda_DNA-bd_dom_sf"/>
</dbReference>
<dbReference type="GO" id="GO:0003700">
    <property type="term" value="F:DNA-binding transcription factor activity"/>
    <property type="evidence" value="ECO:0007669"/>
    <property type="project" value="TreeGrafter"/>
</dbReference>
<evidence type="ECO:0000256" key="3">
    <source>
        <dbReference type="ARBA" id="ARBA00023125"/>
    </source>
</evidence>
<dbReference type="EMBL" id="CABFNB010000125">
    <property type="protein sequence ID" value="VTZ64312.1"/>
    <property type="molecule type" value="Genomic_DNA"/>
</dbReference>
<dbReference type="SUPFAM" id="SSF47413">
    <property type="entry name" value="lambda repressor-like DNA-binding domains"/>
    <property type="match status" value="1"/>
</dbReference>
<evidence type="ECO:0000256" key="5">
    <source>
        <dbReference type="SAM" id="MobiDB-lite"/>
    </source>
</evidence>
<evidence type="ECO:0000259" key="6">
    <source>
        <dbReference type="PROSITE" id="PS50932"/>
    </source>
</evidence>
<organism evidence="7">
    <name type="scientific">Sinorhizobium medicae</name>
    <dbReference type="NCBI Taxonomy" id="110321"/>
    <lineage>
        <taxon>Bacteria</taxon>
        <taxon>Pseudomonadati</taxon>
        <taxon>Pseudomonadota</taxon>
        <taxon>Alphaproteobacteria</taxon>
        <taxon>Hyphomicrobiales</taxon>
        <taxon>Rhizobiaceae</taxon>
        <taxon>Sinorhizobium/Ensifer group</taxon>
        <taxon>Sinorhizobium</taxon>
    </lineage>
</organism>
<dbReference type="InterPro" id="IPR000843">
    <property type="entry name" value="HTH_LacI"/>
</dbReference>
<feature type="domain" description="HTH lacI-type" evidence="6">
    <location>
        <begin position="19"/>
        <end position="75"/>
    </location>
</feature>
<keyword evidence="3" id="KW-0238">DNA-binding</keyword>
<sequence length="370" mass="39772">MGKGNGGNGSPKDAGGGRPTMTDVARIAGVSQSSVSLVLNEMSGARISAETRARVRDAARKIGYRLPNTRQDLDHAPAIEKDTIAFIVDEISTSPHPVVSLDGIRDYAFEQGLLVSAHATRSNPDLESAVLRSVLRDPAIAGVIYATIFTRKVSVPRELENVPTILLNCYAEPRQHMAIVPGEVAGGFAATAHLTSLGHRRIGFINGEPWMDAAIDRLKGYKQALATADIAYDESLVRNGDWLPLRGYEAALELLAIDNPPTAIFCGNDLMAIGALEAASERGLRVPQDLSVLGYDDQELARYTHPPLSTLVLPNYEMGQKAAEILIDMAIHGKNPRPMTIKVDGPLVKRGTTAAVPERMAGRPFALREG</sequence>
<dbReference type="InterPro" id="IPR046335">
    <property type="entry name" value="LacI/GalR-like_sensor"/>
</dbReference>
<gene>
    <name evidence="7" type="ORF">EMEDMD4_570192</name>
</gene>
<keyword evidence="4" id="KW-0804">Transcription</keyword>
<reference evidence="7" key="1">
    <citation type="submission" date="2019-06" db="EMBL/GenBank/DDBJ databases">
        <authorList>
            <person name="Le Quere A."/>
            <person name="Colella S."/>
        </authorList>
    </citation>
    <scope>NUCLEOTIDE SEQUENCE</scope>
    <source>
        <strain evidence="7">EmedicaeMD41</strain>
    </source>
</reference>
<dbReference type="PANTHER" id="PTHR30146:SF148">
    <property type="entry name" value="HTH-TYPE TRANSCRIPTIONAL REPRESSOR PURR-RELATED"/>
    <property type="match status" value="1"/>
</dbReference>
<dbReference type="AlphaFoldDB" id="A0A508X399"/>
<dbReference type="CDD" id="cd06288">
    <property type="entry name" value="PBP1_sucrose_transcription_regulator"/>
    <property type="match status" value="1"/>
</dbReference>
<name>A0A508X399_9HYPH</name>
<dbReference type="SMART" id="SM00354">
    <property type="entry name" value="HTH_LACI"/>
    <property type="match status" value="1"/>
</dbReference>
<proteinExistence type="predicted"/>
<dbReference type="RefSeq" id="WP_018012849.1">
    <property type="nucleotide sequence ID" value="NZ_ATYC01000008.1"/>
</dbReference>
<dbReference type="PROSITE" id="PS50932">
    <property type="entry name" value="HTH_LACI_2"/>
    <property type="match status" value="1"/>
</dbReference>
<accession>A0A508X399</accession>
<dbReference type="Pfam" id="PF00356">
    <property type="entry name" value="LacI"/>
    <property type="match status" value="1"/>
</dbReference>
<dbReference type="SUPFAM" id="SSF53822">
    <property type="entry name" value="Periplasmic binding protein-like I"/>
    <property type="match status" value="1"/>
</dbReference>
<evidence type="ECO:0000256" key="4">
    <source>
        <dbReference type="ARBA" id="ARBA00023163"/>
    </source>
</evidence>
<dbReference type="Pfam" id="PF13377">
    <property type="entry name" value="Peripla_BP_3"/>
    <property type="match status" value="1"/>
</dbReference>
<evidence type="ECO:0000256" key="2">
    <source>
        <dbReference type="ARBA" id="ARBA00023015"/>
    </source>
</evidence>
<dbReference type="CDD" id="cd01392">
    <property type="entry name" value="HTH_LacI"/>
    <property type="match status" value="1"/>
</dbReference>
<protein>
    <submittedName>
        <fullName evidence="7">Transcriptional regulator, LacI family</fullName>
    </submittedName>
</protein>
<dbReference type="Proteomes" id="UP000507954">
    <property type="component" value="Unassembled WGS sequence"/>
</dbReference>
<dbReference type="InterPro" id="IPR028082">
    <property type="entry name" value="Peripla_BP_I"/>
</dbReference>
<evidence type="ECO:0000313" key="7">
    <source>
        <dbReference type="EMBL" id="VTZ64312.1"/>
    </source>
</evidence>
<dbReference type="GO" id="GO:0000976">
    <property type="term" value="F:transcription cis-regulatory region binding"/>
    <property type="evidence" value="ECO:0007669"/>
    <property type="project" value="TreeGrafter"/>
</dbReference>
<dbReference type="Gene3D" id="3.40.50.2300">
    <property type="match status" value="2"/>
</dbReference>
<feature type="compositionally biased region" description="Gly residues" evidence="5">
    <location>
        <begin position="1"/>
        <end position="18"/>
    </location>
</feature>
<keyword evidence="1" id="KW-0678">Repressor</keyword>
<feature type="region of interest" description="Disordered" evidence="5">
    <location>
        <begin position="1"/>
        <end position="21"/>
    </location>
</feature>
<dbReference type="PROSITE" id="PS00356">
    <property type="entry name" value="HTH_LACI_1"/>
    <property type="match status" value="1"/>
</dbReference>
<dbReference type="PANTHER" id="PTHR30146">
    <property type="entry name" value="LACI-RELATED TRANSCRIPTIONAL REPRESSOR"/>
    <property type="match status" value="1"/>
</dbReference>
<dbReference type="GeneID" id="61613386"/>
<evidence type="ECO:0000256" key="1">
    <source>
        <dbReference type="ARBA" id="ARBA00022491"/>
    </source>
</evidence>
<keyword evidence="2" id="KW-0805">Transcription regulation</keyword>